<dbReference type="PROSITE" id="PS51708">
    <property type="entry name" value="CHAD"/>
    <property type="match status" value="1"/>
</dbReference>
<evidence type="ECO:0000313" key="3">
    <source>
        <dbReference type="Proteomes" id="UP000010824"/>
    </source>
</evidence>
<evidence type="ECO:0000259" key="1">
    <source>
        <dbReference type="PROSITE" id="PS51708"/>
    </source>
</evidence>
<sequence>MTSTFKRQACGPGLRWFSQQCLPPLLAAFEKEIAGVRDAKDREYIHRMRVASRRLRAALPLFGTCFSERPYARWIREITGITRALGEARDIDVQIAFLTEYQKTDPGAPVPGKNPATPDRHELEPAFAYLIGDLHTRRTQAQEGVVFALDALEKSRIIPEMEELFAQKTSGTHNAPPSSIARGIPTMAAFRISSRLAAMQSYEPWLHHTDAVAEHHAMRIAAKKLRYTMEVYGPVYRNGLKKPHAAAKNLQQILGDLHDCDVWIDHVTRLLLYERGRMRSKKKGPDTATLASLRLFLKDREQERERIHRHLVQYWQELNDEKTWNLVSGTLVNGRKREYRCEQMLDSAALRTASADLASSWPAGFAHHQNVARLSLMLFDGLVHVHHLSEQYRALLECAAMLHDIGMTRGKRKHRERSAARIFSDESLPLDMAGRSVAGLIASSHNGKVRIRSHPLFSLLSENDQDAVVRLAVLLRIGNALDHFHSGAVREIHCIIGKKEILCDVVASGDVSREKERALSQADLFREAFQRELVFR</sequence>
<reference evidence="3" key="1">
    <citation type="submission" date="2011-12" db="EMBL/GenBank/DDBJ databases">
        <title>Complete sequence of Methanoregula formicicum SMSP.</title>
        <authorList>
            <person name="Lucas S."/>
            <person name="Han J."/>
            <person name="Lapidus A."/>
            <person name="Cheng J.-F."/>
            <person name="Goodwin L."/>
            <person name="Pitluck S."/>
            <person name="Peters L."/>
            <person name="Ovchinnikova G."/>
            <person name="Teshima H."/>
            <person name="Detter J.C."/>
            <person name="Han C."/>
            <person name="Tapia R."/>
            <person name="Land M."/>
            <person name="Hauser L."/>
            <person name="Kyrpides N."/>
            <person name="Ivanova N."/>
            <person name="Pagani I."/>
            <person name="Imachi H."/>
            <person name="Tamaki H."/>
            <person name="Sekiguchi Y."/>
            <person name="Kamagata Y."/>
            <person name="Cadillo-Quiroz H."/>
            <person name="Zinder S."/>
            <person name="Liu W.-T."/>
            <person name="Woyke T."/>
        </authorList>
    </citation>
    <scope>NUCLEOTIDE SEQUENCE [LARGE SCALE GENOMIC DNA]</scope>
    <source>
        <strain evidence="3">DSM 22288 / NBRC 105244 / SMSP</strain>
    </source>
</reference>
<gene>
    <name evidence="2" type="ordered locus">Metfor_1680</name>
</gene>
<dbReference type="OrthoDB" id="9937at2157"/>
<dbReference type="AlphaFoldDB" id="L0HDC4"/>
<dbReference type="SUPFAM" id="SSF109604">
    <property type="entry name" value="HD-domain/PDEase-like"/>
    <property type="match status" value="1"/>
</dbReference>
<dbReference type="PANTHER" id="PTHR39339">
    <property type="entry name" value="SLR1444 PROTEIN"/>
    <property type="match status" value="1"/>
</dbReference>
<dbReference type="InterPro" id="IPR007899">
    <property type="entry name" value="CHAD_dom"/>
</dbReference>
<dbReference type="Gene3D" id="1.10.3210.10">
    <property type="entry name" value="Hypothetical protein af1432"/>
    <property type="match status" value="1"/>
</dbReference>
<evidence type="ECO:0000313" key="2">
    <source>
        <dbReference type="EMBL" id="AGB02707.1"/>
    </source>
</evidence>
<dbReference type="EMBL" id="CP003167">
    <property type="protein sequence ID" value="AGB02707.1"/>
    <property type="molecule type" value="Genomic_DNA"/>
</dbReference>
<reference evidence="2 3" key="2">
    <citation type="journal article" date="2014" name="Genome Announc.">
        <title>Complete Genome Sequence of Methanoregula formicica SMSPT, a Mesophilic Hydrogenotrophic Methanogen Isolated from a Methanogenic Upflow Anaerobic Sludge Blanket Reactor.</title>
        <authorList>
            <person name="Yamamoto K."/>
            <person name="Tamaki H."/>
            <person name="Cadillo-Quiroz H."/>
            <person name="Imachi H."/>
            <person name="Kyrpides N."/>
            <person name="Woyke T."/>
            <person name="Goodwin L."/>
            <person name="Zinder S.H."/>
            <person name="Kamagata Y."/>
            <person name="Liu W.T."/>
        </authorList>
    </citation>
    <scope>NUCLEOTIDE SEQUENCE [LARGE SCALE GENOMIC DNA]</scope>
    <source>
        <strain evidence="3">DSM 22288 / NBRC 105244 / SMSP</strain>
    </source>
</reference>
<dbReference type="Pfam" id="PF05235">
    <property type="entry name" value="CHAD"/>
    <property type="match status" value="1"/>
</dbReference>
<feature type="domain" description="CHAD" evidence="1">
    <location>
        <begin position="7"/>
        <end position="320"/>
    </location>
</feature>
<dbReference type="eggNOG" id="arCOG05222">
    <property type="taxonomic scope" value="Archaea"/>
</dbReference>
<dbReference type="PANTHER" id="PTHR39339:SF1">
    <property type="entry name" value="CHAD DOMAIN-CONTAINING PROTEIN"/>
    <property type="match status" value="1"/>
</dbReference>
<dbReference type="InterPro" id="IPR038186">
    <property type="entry name" value="CHAD_dom_sf"/>
</dbReference>
<dbReference type="GeneID" id="14308069"/>
<dbReference type="Pfam" id="PF21447">
    <property type="entry name" value="Ppx-GppA_III"/>
    <property type="match status" value="1"/>
</dbReference>
<protein>
    <recommendedName>
        <fullName evidence="1">CHAD domain-containing protein</fullName>
    </recommendedName>
</protein>
<dbReference type="KEGG" id="mfo:Metfor_1680"/>
<keyword evidence="3" id="KW-1185">Reference proteome</keyword>
<dbReference type="Proteomes" id="UP000010824">
    <property type="component" value="Chromosome"/>
</dbReference>
<dbReference type="STRING" id="593750.Metfor_1680"/>
<dbReference type="RefSeq" id="WP_015285670.1">
    <property type="nucleotide sequence ID" value="NC_019943.1"/>
</dbReference>
<organism evidence="2 3">
    <name type="scientific">Methanoregula formicica (strain DSM 22288 / NBRC 105244 / SMSP)</name>
    <dbReference type="NCBI Taxonomy" id="593750"/>
    <lineage>
        <taxon>Archaea</taxon>
        <taxon>Methanobacteriati</taxon>
        <taxon>Methanobacteriota</taxon>
        <taxon>Stenosarchaea group</taxon>
        <taxon>Methanomicrobia</taxon>
        <taxon>Methanomicrobiales</taxon>
        <taxon>Methanoregulaceae</taxon>
        <taxon>Methanoregula</taxon>
    </lineage>
</organism>
<accession>L0HDC4</accession>
<proteinExistence type="predicted"/>
<dbReference type="Gene3D" id="1.40.20.10">
    <property type="entry name" value="CHAD domain"/>
    <property type="match status" value="1"/>
</dbReference>
<dbReference type="InterPro" id="IPR048950">
    <property type="entry name" value="Ppx_GppA_C"/>
</dbReference>
<dbReference type="HOGENOM" id="CLU_509626_0_0_2"/>
<name>L0HDC4_METFS</name>
<dbReference type="eggNOG" id="arCOG05139">
    <property type="taxonomic scope" value="Archaea"/>
</dbReference>
<dbReference type="InParanoid" id="L0HDC4"/>
<dbReference type="SMART" id="SM00880">
    <property type="entry name" value="CHAD"/>
    <property type="match status" value="1"/>
</dbReference>